<dbReference type="Proteomes" id="UP000746612">
    <property type="component" value="Unassembled WGS sequence"/>
</dbReference>
<proteinExistence type="predicted"/>
<keyword evidence="1" id="KW-0812">Transmembrane</keyword>
<evidence type="ECO:0000313" key="3">
    <source>
        <dbReference type="EMBL" id="VIO55767.1"/>
    </source>
</evidence>
<reference evidence="3" key="1">
    <citation type="submission" date="2019-04" db="EMBL/GenBank/DDBJ databases">
        <authorList>
            <person name="Melise S."/>
            <person name="Noan J."/>
            <person name="Okalmin O."/>
        </authorList>
    </citation>
    <scope>NUCLEOTIDE SEQUENCE</scope>
    <source>
        <strain evidence="3">FN9</strain>
    </source>
</reference>
<name>A0A4E9DGH5_GIBZA</name>
<evidence type="ECO:0000313" key="2">
    <source>
        <dbReference type="EMBL" id="CAG1973913.1"/>
    </source>
</evidence>
<keyword evidence="1" id="KW-0472">Membrane</keyword>
<gene>
    <name evidence="3" type="ORF">FUG_LOCUS179075</name>
    <name evidence="2" type="ORF">MDCFG202_LOCUS126928</name>
</gene>
<keyword evidence="1" id="KW-1133">Transmembrane helix</keyword>
<evidence type="ECO:0000256" key="1">
    <source>
        <dbReference type="SAM" id="Phobius"/>
    </source>
</evidence>
<protein>
    <submittedName>
        <fullName evidence="3">Uncharacterized protein</fullName>
    </submittedName>
</protein>
<sequence length="91" mass="10024">MARVSSSHTLYLLPYLSSDTSAGYHYNHQPILSIPALLVTLGSACLSILYSSILLLYPHLCINPKCTAIAFFFIVSLSLSTTYAHQTLFQV</sequence>
<feature type="transmembrane region" description="Helical" evidence="1">
    <location>
        <begin position="69"/>
        <end position="89"/>
    </location>
</feature>
<dbReference type="AlphaFoldDB" id="A0A4E9DGH5"/>
<feature type="transmembrane region" description="Helical" evidence="1">
    <location>
        <begin position="34"/>
        <end position="57"/>
    </location>
</feature>
<organism evidence="3">
    <name type="scientific">Gibberella zeae</name>
    <name type="common">Wheat head blight fungus</name>
    <name type="synonym">Fusarium graminearum</name>
    <dbReference type="NCBI Taxonomy" id="5518"/>
    <lineage>
        <taxon>Eukaryota</taxon>
        <taxon>Fungi</taxon>
        <taxon>Dikarya</taxon>
        <taxon>Ascomycota</taxon>
        <taxon>Pezizomycotina</taxon>
        <taxon>Sordariomycetes</taxon>
        <taxon>Hypocreomycetidae</taxon>
        <taxon>Hypocreales</taxon>
        <taxon>Nectriaceae</taxon>
        <taxon>Fusarium</taxon>
    </lineage>
</organism>
<dbReference type="EMBL" id="CAAKMV010000121">
    <property type="protein sequence ID" value="VIO55767.1"/>
    <property type="molecule type" value="Genomic_DNA"/>
</dbReference>
<reference evidence="2" key="2">
    <citation type="submission" date="2021-03" db="EMBL/GenBank/DDBJ databases">
        <authorList>
            <person name="Alouane T."/>
            <person name="Langin T."/>
            <person name="Bonhomme L."/>
        </authorList>
    </citation>
    <scope>NUCLEOTIDE SEQUENCE</scope>
    <source>
        <strain evidence="2">MDC_Fg202</strain>
    </source>
</reference>
<accession>A0A4E9DGH5</accession>
<dbReference type="EMBL" id="CAJPIJ010000095">
    <property type="protein sequence ID" value="CAG1973913.1"/>
    <property type="molecule type" value="Genomic_DNA"/>
</dbReference>